<keyword evidence="2 7" id="KW-0813">Transport</keyword>
<dbReference type="CDD" id="cd06261">
    <property type="entry name" value="TM_PBP2"/>
    <property type="match status" value="1"/>
</dbReference>
<dbReference type="Pfam" id="PF00528">
    <property type="entry name" value="BPD_transp_1"/>
    <property type="match status" value="1"/>
</dbReference>
<feature type="transmembrane region" description="Helical" evidence="7">
    <location>
        <begin position="143"/>
        <end position="163"/>
    </location>
</feature>
<evidence type="ECO:0000256" key="6">
    <source>
        <dbReference type="ARBA" id="ARBA00023136"/>
    </source>
</evidence>
<feature type="transmembrane region" description="Helical" evidence="7">
    <location>
        <begin position="256"/>
        <end position="275"/>
    </location>
</feature>
<evidence type="ECO:0000313" key="10">
    <source>
        <dbReference type="Proteomes" id="UP000198694"/>
    </source>
</evidence>
<feature type="transmembrane region" description="Helical" evidence="7">
    <location>
        <begin position="44"/>
        <end position="67"/>
    </location>
</feature>
<dbReference type="PANTHER" id="PTHR30193:SF41">
    <property type="entry name" value="DIACETYLCHITOBIOSE UPTAKE SYSTEM PERMEASE PROTEIN NGCF"/>
    <property type="match status" value="1"/>
</dbReference>
<gene>
    <name evidence="9" type="ORF">SAMN05216243_1550</name>
</gene>
<evidence type="ECO:0000259" key="8">
    <source>
        <dbReference type="PROSITE" id="PS50928"/>
    </source>
</evidence>
<accession>A0A1G8YCZ7</accession>
<feature type="transmembrane region" description="Helical" evidence="7">
    <location>
        <begin position="109"/>
        <end position="131"/>
    </location>
</feature>
<name>A0A1G8YCZ7_9BACI</name>
<evidence type="ECO:0000256" key="4">
    <source>
        <dbReference type="ARBA" id="ARBA00022692"/>
    </source>
</evidence>
<dbReference type="Gene3D" id="1.10.3720.10">
    <property type="entry name" value="MetI-like"/>
    <property type="match status" value="1"/>
</dbReference>
<dbReference type="SUPFAM" id="SSF161098">
    <property type="entry name" value="MetI-like"/>
    <property type="match status" value="1"/>
</dbReference>
<dbReference type="STRING" id="407036.SAMN05216243_1550"/>
<evidence type="ECO:0000256" key="2">
    <source>
        <dbReference type="ARBA" id="ARBA00022448"/>
    </source>
</evidence>
<protein>
    <submittedName>
        <fullName evidence="9">N-acetylglucosamine transport system permease protein</fullName>
    </submittedName>
</protein>
<comment type="subcellular location">
    <subcellularLocation>
        <location evidence="1 7">Cell membrane</location>
        <topology evidence="1 7">Multi-pass membrane protein</topology>
    </subcellularLocation>
</comment>
<dbReference type="EMBL" id="FNFL01000002">
    <property type="protein sequence ID" value="SDK00742.1"/>
    <property type="molecule type" value="Genomic_DNA"/>
</dbReference>
<keyword evidence="3" id="KW-1003">Cell membrane</keyword>
<feature type="transmembrane region" description="Helical" evidence="7">
    <location>
        <begin position="300"/>
        <end position="324"/>
    </location>
</feature>
<feature type="transmembrane region" description="Helical" evidence="7">
    <location>
        <begin position="193"/>
        <end position="214"/>
    </location>
</feature>
<keyword evidence="6 7" id="KW-0472">Membrane</keyword>
<dbReference type="GO" id="GO:0055085">
    <property type="term" value="P:transmembrane transport"/>
    <property type="evidence" value="ECO:0007669"/>
    <property type="project" value="InterPro"/>
</dbReference>
<dbReference type="PROSITE" id="PS50928">
    <property type="entry name" value="ABC_TM1"/>
    <property type="match status" value="1"/>
</dbReference>
<evidence type="ECO:0000313" key="9">
    <source>
        <dbReference type="EMBL" id="SDK00742.1"/>
    </source>
</evidence>
<sequence>MGTISRRIACTTIIWIEGNDCASKKIKNYERKGGYMVQSKKQKYLFLAFCLVPTLAIFSVFTLYPLFNGLYYSLFSWSGSSSAAEFIGLSNYTKLFNDEIIPKTIYHDYFLVVAKVIGIMILATFFAVALTQLRIKEAPFYRIVFFFPNIMSVVVIGILWMFIYNPSLGLINSGLEFLGLDSWTRPWLGNENWALPSLVLPSVWAGIGLFMLMLMGGISNVSKSYYEAAEIDGANEWQQFWKVTLPLIWPQIKISILYIVITTLNGSFIIVQVMTGGGPNNSTHVMGSYLYQQAFQQYNFGYGATIGVMILILSLITVLIMQFFMRREKVEY</sequence>
<dbReference type="AlphaFoldDB" id="A0A1G8YCZ7"/>
<dbReference type="InterPro" id="IPR000515">
    <property type="entry name" value="MetI-like"/>
</dbReference>
<organism evidence="9 10">
    <name type="scientific">Sediminibacillus albus</name>
    <dbReference type="NCBI Taxonomy" id="407036"/>
    <lineage>
        <taxon>Bacteria</taxon>
        <taxon>Bacillati</taxon>
        <taxon>Bacillota</taxon>
        <taxon>Bacilli</taxon>
        <taxon>Bacillales</taxon>
        <taxon>Bacillaceae</taxon>
        <taxon>Sediminibacillus</taxon>
    </lineage>
</organism>
<evidence type="ECO:0000256" key="1">
    <source>
        <dbReference type="ARBA" id="ARBA00004651"/>
    </source>
</evidence>
<dbReference type="PANTHER" id="PTHR30193">
    <property type="entry name" value="ABC TRANSPORTER PERMEASE PROTEIN"/>
    <property type="match status" value="1"/>
</dbReference>
<dbReference type="Proteomes" id="UP000198694">
    <property type="component" value="Unassembled WGS sequence"/>
</dbReference>
<comment type="similarity">
    <text evidence="7">Belongs to the binding-protein-dependent transport system permease family.</text>
</comment>
<dbReference type="InterPro" id="IPR051393">
    <property type="entry name" value="ABC_transporter_permease"/>
</dbReference>
<proteinExistence type="inferred from homology"/>
<keyword evidence="4 7" id="KW-0812">Transmembrane</keyword>
<evidence type="ECO:0000256" key="7">
    <source>
        <dbReference type="RuleBase" id="RU363032"/>
    </source>
</evidence>
<dbReference type="GO" id="GO:0005886">
    <property type="term" value="C:plasma membrane"/>
    <property type="evidence" value="ECO:0007669"/>
    <property type="project" value="UniProtKB-SubCell"/>
</dbReference>
<evidence type="ECO:0000256" key="3">
    <source>
        <dbReference type="ARBA" id="ARBA00022475"/>
    </source>
</evidence>
<feature type="domain" description="ABC transmembrane type-1" evidence="8">
    <location>
        <begin position="105"/>
        <end position="321"/>
    </location>
</feature>
<reference evidence="9 10" key="1">
    <citation type="submission" date="2016-10" db="EMBL/GenBank/DDBJ databases">
        <authorList>
            <person name="de Groot N.N."/>
        </authorList>
    </citation>
    <scope>NUCLEOTIDE SEQUENCE [LARGE SCALE GENOMIC DNA]</scope>
    <source>
        <strain evidence="9 10">CGMCC 1.6502</strain>
    </source>
</reference>
<keyword evidence="5 7" id="KW-1133">Transmembrane helix</keyword>
<evidence type="ECO:0000256" key="5">
    <source>
        <dbReference type="ARBA" id="ARBA00022989"/>
    </source>
</evidence>
<dbReference type="InterPro" id="IPR035906">
    <property type="entry name" value="MetI-like_sf"/>
</dbReference>
<keyword evidence="10" id="KW-1185">Reference proteome</keyword>